<keyword evidence="10" id="KW-0472">Membrane</keyword>
<reference evidence="13 14" key="1">
    <citation type="journal article" date="2019" name="Proc. Natl. Acad. Sci. U.S.A.">
        <title>Regulatory changes in pterin and carotenoid genes underlie balanced color polymorphisms in the wall lizard.</title>
        <authorList>
            <person name="Andrade P."/>
            <person name="Pinho C."/>
            <person name="Perez I de Lanuza G."/>
            <person name="Afonso S."/>
            <person name="Brejcha J."/>
            <person name="Rubin C.J."/>
            <person name="Wallerman O."/>
            <person name="Pereira P."/>
            <person name="Sabatino S.J."/>
            <person name="Bellati A."/>
            <person name="Pellitteri-Rosa D."/>
            <person name="Bosakova Z."/>
            <person name="Bunikis I."/>
            <person name="Carretero M.A."/>
            <person name="Feiner N."/>
            <person name="Marsik P."/>
            <person name="Pauperio F."/>
            <person name="Salvi D."/>
            <person name="Soler L."/>
            <person name="While G.M."/>
            <person name="Uller T."/>
            <person name="Font E."/>
            <person name="Andersson L."/>
            <person name="Carneiro M."/>
        </authorList>
    </citation>
    <scope>NUCLEOTIDE SEQUENCE</scope>
</reference>
<protein>
    <submittedName>
        <fullName evidence="13">Uncharacterized protein</fullName>
    </submittedName>
</protein>
<comment type="similarity">
    <text evidence="2">Belongs to the TMEM38 family.</text>
</comment>
<reference evidence="13" key="2">
    <citation type="submission" date="2025-08" db="UniProtKB">
        <authorList>
            <consortium name="Ensembl"/>
        </authorList>
    </citation>
    <scope>IDENTIFICATION</scope>
</reference>
<organism evidence="13 14">
    <name type="scientific">Podarcis muralis</name>
    <name type="common">Wall lizard</name>
    <name type="synonym">Lacerta muralis</name>
    <dbReference type="NCBI Taxonomy" id="64176"/>
    <lineage>
        <taxon>Eukaryota</taxon>
        <taxon>Metazoa</taxon>
        <taxon>Chordata</taxon>
        <taxon>Craniata</taxon>
        <taxon>Vertebrata</taxon>
        <taxon>Euteleostomi</taxon>
        <taxon>Lepidosauria</taxon>
        <taxon>Squamata</taxon>
        <taxon>Bifurcata</taxon>
        <taxon>Unidentata</taxon>
        <taxon>Episquamata</taxon>
        <taxon>Laterata</taxon>
        <taxon>Lacertibaenia</taxon>
        <taxon>Lacertidae</taxon>
        <taxon>Podarcis</taxon>
    </lineage>
</organism>
<evidence type="ECO:0000256" key="12">
    <source>
        <dbReference type="ARBA" id="ARBA00047059"/>
    </source>
</evidence>
<keyword evidence="14" id="KW-1185">Reference proteome</keyword>
<dbReference type="GO" id="GO:0016020">
    <property type="term" value="C:membrane"/>
    <property type="evidence" value="ECO:0007669"/>
    <property type="project" value="InterPro"/>
</dbReference>
<evidence type="ECO:0000256" key="8">
    <source>
        <dbReference type="ARBA" id="ARBA00022989"/>
    </source>
</evidence>
<evidence type="ECO:0000256" key="10">
    <source>
        <dbReference type="ARBA" id="ARBA00023136"/>
    </source>
</evidence>
<evidence type="ECO:0000256" key="7">
    <source>
        <dbReference type="ARBA" id="ARBA00022958"/>
    </source>
</evidence>
<keyword evidence="11" id="KW-0407">Ion channel</keyword>
<dbReference type="InterPro" id="IPR007866">
    <property type="entry name" value="TRIC_channel"/>
</dbReference>
<accession>A0A670KC13</accession>
<keyword evidence="4" id="KW-0633">Potassium transport</keyword>
<comment type="subunit">
    <text evidence="12">Homotrimer; conformation seems to be controled by binding to diacylglycerol (DAG).</text>
</comment>
<evidence type="ECO:0000256" key="2">
    <source>
        <dbReference type="ARBA" id="ARBA00005766"/>
    </source>
</evidence>
<keyword evidence="6" id="KW-0631">Potassium channel</keyword>
<keyword evidence="9" id="KW-0406">Ion transport</keyword>
<dbReference type="GO" id="GO:0042802">
    <property type="term" value="F:identical protein binding"/>
    <property type="evidence" value="ECO:0007669"/>
    <property type="project" value="InterPro"/>
</dbReference>
<dbReference type="PANTHER" id="PTHR12454">
    <property type="entry name" value="TRIMERIC INTRACELLULAR CATION CHANNEL"/>
    <property type="match status" value="1"/>
</dbReference>
<proteinExistence type="inferred from homology"/>
<reference evidence="13" key="3">
    <citation type="submission" date="2025-09" db="UniProtKB">
        <authorList>
            <consortium name="Ensembl"/>
        </authorList>
    </citation>
    <scope>IDENTIFICATION</scope>
</reference>
<dbReference type="PANTHER" id="PTHR12454:SF11">
    <property type="entry name" value="GH25683P"/>
    <property type="match status" value="1"/>
</dbReference>
<evidence type="ECO:0000313" key="13">
    <source>
        <dbReference type="Ensembl" id="ENSPMRP00000035013.1"/>
    </source>
</evidence>
<sequence length="69" mass="7859">MEELLGQVALRFSRLPMFPFFDLAHYAASVLSLKEQPGEGSLSSTPLFSFLNCMLHARTFYKETQTPLF</sequence>
<dbReference type="AlphaFoldDB" id="A0A670KC13"/>
<keyword evidence="8" id="KW-1133">Transmembrane helix</keyword>
<evidence type="ECO:0000256" key="3">
    <source>
        <dbReference type="ARBA" id="ARBA00022448"/>
    </source>
</evidence>
<dbReference type="Proteomes" id="UP000472272">
    <property type="component" value="Chromosome 17"/>
</dbReference>
<comment type="subcellular location">
    <subcellularLocation>
        <location evidence="1">Endomembrane system</location>
        <topology evidence="1">Multi-pass membrane protein</topology>
    </subcellularLocation>
</comment>
<dbReference type="GO" id="GO:0005267">
    <property type="term" value="F:potassium channel activity"/>
    <property type="evidence" value="ECO:0007669"/>
    <property type="project" value="UniProtKB-KW"/>
</dbReference>
<evidence type="ECO:0000313" key="14">
    <source>
        <dbReference type="Proteomes" id="UP000472272"/>
    </source>
</evidence>
<evidence type="ECO:0000256" key="11">
    <source>
        <dbReference type="ARBA" id="ARBA00023303"/>
    </source>
</evidence>
<evidence type="ECO:0000256" key="6">
    <source>
        <dbReference type="ARBA" id="ARBA00022826"/>
    </source>
</evidence>
<evidence type="ECO:0000256" key="5">
    <source>
        <dbReference type="ARBA" id="ARBA00022692"/>
    </source>
</evidence>
<keyword evidence="5" id="KW-0812">Transmembrane</keyword>
<evidence type="ECO:0000256" key="4">
    <source>
        <dbReference type="ARBA" id="ARBA00022538"/>
    </source>
</evidence>
<evidence type="ECO:0000256" key="9">
    <source>
        <dbReference type="ARBA" id="ARBA00023065"/>
    </source>
</evidence>
<evidence type="ECO:0000256" key="1">
    <source>
        <dbReference type="ARBA" id="ARBA00004127"/>
    </source>
</evidence>
<keyword evidence="7" id="KW-0630">Potassium</keyword>
<keyword evidence="3" id="KW-0813">Transport</keyword>
<name>A0A670KC13_PODMU</name>
<dbReference type="Ensembl" id="ENSPMRT00000037127.1">
    <property type="protein sequence ID" value="ENSPMRP00000035013.1"/>
    <property type="gene ID" value="ENSPMRG00000022658.1"/>
</dbReference>
<dbReference type="GO" id="GO:0012505">
    <property type="term" value="C:endomembrane system"/>
    <property type="evidence" value="ECO:0007669"/>
    <property type="project" value="UniProtKB-SubCell"/>
</dbReference>